<dbReference type="GO" id="GO:0016836">
    <property type="term" value="F:hydro-lyase activity"/>
    <property type="evidence" value="ECO:0007669"/>
    <property type="project" value="UniProtKB-UniRule"/>
</dbReference>
<keyword evidence="2 4" id="KW-0474">Menaquinone biosynthesis</keyword>
<comment type="catalytic activity">
    <reaction evidence="4">
        <text>chorismate = 3-[(1-carboxyvinyl)-oxy]benzoate + H2O</text>
        <dbReference type="Rhea" id="RHEA:40051"/>
        <dbReference type="ChEBI" id="CHEBI:15377"/>
        <dbReference type="ChEBI" id="CHEBI:29748"/>
        <dbReference type="ChEBI" id="CHEBI:76981"/>
        <dbReference type="EC" id="4.2.1.151"/>
    </reaction>
</comment>
<dbReference type="PANTHER" id="PTHR37690:SF1">
    <property type="entry name" value="CHORISMATE DEHYDRATASE"/>
    <property type="match status" value="1"/>
</dbReference>
<dbReference type="HAMAP" id="MF_00995">
    <property type="entry name" value="MqnA"/>
    <property type="match status" value="1"/>
</dbReference>
<dbReference type="InterPro" id="IPR003773">
    <property type="entry name" value="Menaquinone_biosynth"/>
</dbReference>
<evidence type="ECO:0000313" key="6">
    <source>
        <dbReference type="Proteomes" id="UP000248924"/>
    </source>
</evidence>
<proteinExistence type="inferred from homology"/>
<accession>A0A2W2DVZ4</accession>
<keyword evidence="3 4" id="KW-0456">Lyase</keyword>
<dbReference type="SUPFAM" id="SSF53850">
    <property type="entry name" value="Periplasmic binding protein-like II"/>
    <property type="match status" value="1"/>
</dbReference>
<dbReference type="EC" id="4.2.1.151" evidence="4"/>
<dbReference type="EMBL" id="POTY01000151">
    <property type="protein sequence ID" value="PZG14351.1"/>
    <property type="molecule type" value="Genomic_DNA"/>
</dbReference>
<dbReference type="UniPathway" id="UPA00079"/>
<evidence type="ECO:0000256" key="3">
    <source>
        <dbReference type="ARBA" id="ARBA00023239"/>
    </source>
</evidence>
<comment type="caution">
    <text evidence="5">The sequence shown here is derived from an EMBL/GenBank/DDBJ whole genome shotgun (WGS) entry which is preliminary data.</text>
</comment>
<gene>
    <name evidence="4" type="primary">mqnA</name>
    <name evidence="5" type="ORF">C1I95_21955</name>
</gene>
<comment type="similarity">
    <text evidence="4">Belongs to the MqnA/MqnD family. MqnA subfamily.</text>
</comment>
<evidence type="ECO:0000256" key="4">
    <source>
        <dbReference type="HAMAP-Rule" id="MF_00995"/>
    </source>
</evidence>
<dbReference type="GO" id="GO:0009234">
    <property type="term" value="P:menaquinone biosynthetic process"/>
    <property type="evidence" value="ECO:0007669"/>
    <property type="project" value="UniProtKB-UniRule"/>
</dbReference>
<dbReference type="Gene3D" id="3.40.190.10">
    <property type="entry name" value="Periplasmic binding protein-like II"/>
    <property type="match status" value="2"/>
</dbReference>
<comment type="pathway">
    <text evidence="1 4">Quinol/quinone metabolism; menaquinone biosynthesis.</text>
</comment>
<dbReference type="Pfam" id="PF02621">
    <property type="entry name" value="VitK2_biosynth"/>
    <property type="match status" value="1"/>
</dbReference>
<dbReference type="RefSeq" id="WP_111216154.1">
    <property type="nucleotide sequence ID" value="NZ_POTY01000151.1"/>
</dbReference>
<dbReference type="OrthoDB" id="9810112at2"/>
<dbReference type="InterPro" id="IPR030868">
    <property type="entry name" value="MqnA"/>
</dbReference>
<dbReference type="Proteomes" id="UP000248924">
    <property type="component" value="Unassembled WGS sequence"/>
</dbReference>
<comment type="function">
    <text evidence="4">Catalyzes the dehydration of chorismate into 3-[(1-carboxyvinyl)oxy]benzoate, a step in the biosynthesis of menaquinone (MK, vitamin K2).</text>
</comment>
<name>A0A2W2DVZ4_9ACTN</name>
<protein>
    <recommendedName>
        <fullName evidence="4">Chorismate dehydratase</fullName>
        <ecNumber evidence="4">4.2.1.151</ecNumber>
    </recommendedName>
    <alternativeName>
        <fullName evidence="4">Menaquinone biosynthetic enzyme MqnA</fullName>
    </alternativeName>
</protein>
<evidence type="ECO:0000313" key="5">
    <source>
        <dbReference type="EMBL" id="PZG14351.1"/>
    </source>
</evidence>
<dbReference type="AlphaFoldDB" id="A0A2W2DVZ4"/>
<keyword evidence="6" id="KW-1185">Reference proteome</keyword>
<reference evidence="5 6" key="1">
    <citation type="submission" date="2018-01" db="EMBL/GenBank/DDBJ databases">
        <title>Draft genome sequence of Jishengella sp. NA12.</title>
        <authorList>
            <person name="Sahin N."/>
            <person name="Ay H."/>
            <person name="Saygin H."/>
        </authorList>
    </citation>
    <scope>NUCLEOTIDE SEQUENCE [LARGE SCALE GENOMIC DNA]</scope>
    <source>
        <strain evidence="5 6">NA12</strain>
    </source>
</reference>
<organism evidence="5 6">
    <name type="scientific">Micromonospora craterilacus</name>
    <dbReference type="NCBI Taxonomy" id="1655439"/>
    <lineage>
        <taxon>Bacteria</taxon>
        <taxon>Bacillati</taxon>
        <taxon>Actinomycetota</taxon>
        <taxon>Actinomycetes</taxon>
        <taxon>Micromonosporales</taxon>
        <taxon>Micromonosporaceae</taxon>
        <taxon>Micromonospora</taxon>
    </lineage>
</organism>
<dbReference type="CDD" id="cd13634">
    <property type="entry name" value="PBP2_Sco4506"/>
    <property type="match status" value="1"/>
</dbReference>
<sequence>MVDRVARPRVGHIQFLNCLPIYWGLMRSGALLDVDLHKDSPDRLSAALVAGDLDIGPISHVEYLRHADELLLLPDLAVGSDGPVLSVNLVSTRPPAELDGARVALGSTSRTGVLLAQLLLRERYGVQPEYFRCPPDLTQMLLEADAAVLIGDVALRALYEAPRRGLEVTDLGQAWREWTGLPMVFAVWAVRRDFAAAHPGLVKEVHEAFLRSRDLCLAELDQVAESAARWEPFDAATLASYFRVLDFSLGDRQVAGLREFARRAAALGEAPALPADGPAFFTR</sequence>
<evidence type="ECO:0000256" key="1">
    <source>
        <dbReference type="ARBA" id="ARBA00004863"/>
    </source>
</evidence>
<evidence type="ECO:0000256" key="2">
    <source>
        <dbReference type="ARBA" id="ARBA00022428"/>
    </source>
</evidence>
<dbReference type="PANTHER" id="PTHR37690">
    <property type="entry name" value="CHORISMATE DEHYDRATASE"/>
    <property type="match status" value="1"/>
</dbReference>